<dbReference type="Proteomes" id="UP000799764">
    <property type="component" value="Unassembled WGS sequence"/>
</dbReference>
<dbReference type="AlphaFoldDB" id="A0A9P4PPH0"/>
<feature type="signal peptide" evidence="1">
    <location>
        <begin position="1"/>
        <end position="20"/>
    </location>
</feature>
<evidence type="ECO:0000256" key="1">
    <source>
        <dbReference type="SAM" id="SignalP"/>
    </source>
</evidence>
<organism evidence="2 3">
    <name type="scientific">Karstenula rhodostoma CBS 690.94</name>
    <dbReference type="NCBI Taxonomy" id="1392251"/>
    <lineage>
        <taxon>Eukaryota</taxon>
        <taxon>Fungi</taxon>
        <taxon>Dikarya</taxon>
        <taxon>Ascomycota</taxon>
        <taxon>Pezizomycotina</taxon>
        <taxon>Dothideomycetes</taxon>
        <taxon>Pleosporomycetidae</taxon>
        <taxon>Pleosporales</taxon>
        <taxon>Massarineae</taxon>
        <taxon>Didymosphaeriaceae</taxon>
        <taxon>Karstenula</taxon>
    </lineage>
</organism>
<comment type="caution">
    <text evidence="2">The sequence shown here is derived from an EMBL/GenBank/DDBJ whole genome shotgun (WGS) entry which is preliminary data.</text>
</comment>
<evidence type="ECO:0000313" key="3">
    <source>
        <dbReference type="Proteomes" id="UP000799764"/>
    </source>
</evidence>
<keyword evidence="1" id="KW-0732">Signal</keyword>
<reference evidence="2" key="1">
    <citation type="journal article" date="2020" name="Stud. Mycol.">
        <title>101 Dothideomycetes genomes: a test case for predicting lifestyles and emergence of pathogens.</title>
        <authorList>
            <person name="Haridas S."/>
            <person name="Albert R."/>
            <person name="Binder M."/>
            <person name="Bloem J."/>
            <person name="Labutti K."/>
            <person name="Salamov A."/>
            <person name="Andreopoulos B."/>
            <person name="Baker S."/>
            <person name="Barry K."/>
            <person name="Bills G."/>
            <person name="Bluhm B."/>
            <person name="Cannon C."/>
            <person name="Castanera R."/>
            <person name="Culley D."/>
            <person name="Daum C."/>
            <person name="Ezra D."/>
            <person name="Gonzalez J."/>
            <person name="Henrissat B."/>
            <person name="Kuo A."/>
            <person name="Liang C."/>
            <person name="Lipzen A."/>
            <person name="Lutzoni F."/>
            <person name="Magnuson J."/>
            <person name="Mondo S."/>
            <person name="Nolan M."/>
            <person name="Ohm R."/>
            <person name="Pangilinan J."/>
            <person name="Park H.-J."/>
            <person name="Ramirez L."/>
            <person name="Alfaro M."/>
            <person name="Sun H."/>
            <person name="Tritt A."/>
            <person name="Yoshinaga Y."/>
            <person name="Zwiers L.-H."/>
            <person name="Turgeon B."/>
            <person name="Goodwin S."/>
            <person name="Spatafora J."/>
            <person name="Crous P."/>
            <person name="Grigoriev I."/>
        </authorList>
    </citation>
    <scope>NUCLEOTIDE SEQUENCE</scope>
    <source>
        <strain evidence="2">CBS 690.94</strain>
    </source>
</reference>
<accession>A0A9P4PPH0</accession>
<sequence>MQHFPFRLALSNLLGTYTRALQPAPATPCTSLLCFARLFCPLHASYPKLCALRPVVTTIPDTHQRCHTPPHNSALYILPQALDTFSSLFDYIDTFVSLCCCCIAALFCLRAISCLYLCAMDCNMALASTDGICFPCCLYLI</sequence>
<dbReference type="EMBL" id="MU001496">
    <property type="protein sequence ID" value="KAF2447855.1"/>
    <property type="molecule type" value="Genomic_DNA"/>
</dbReference>
<feature type="chain" id="PRO_5040411070" evidence="1">
    <location>
        <begin position="21"/>
        <end position="141"/>
    </location>
</feature>
<protein>
    <submittedName>
        <fullName evidence="2">Uncharacterized protein</fullName>
    </submittedName>
</protein>
<proteinExistence type="predicted"/>
<evidence type="ECO:0000313" key="2">
    <source>
        <dbReference type="EMBL" id="KAF2447855.1"/>
    </source>
</evidence>
<gene>
    <name evidence="2" type="ORF">P171DRAFT_233390</name>
</gene>
<dbReference type="OrthoDB" id="10529390at2759"/>
<name>A0A9P4PPH0_9PLEO</name>
<keyword evidence="3" id="KW-1185">Reference proteome</keyword>